<comment type="caution">
    <text evidence="2">The sequence shown here is derived from an EMBL/GenBank/DDBJ whole genome shotgun (WGS) entry which is preliminary data.</text>
</comment>
<sequence>MSRTGATNSTQIKFQPDLQIYKPQNLTPEIHGSRSVSRTPPGTTSSSSQLQIHPTQRGDQIDLSTGGTFARFAEFAYLPTVSTDHTIQLCKQELGQIPPHQHTNTHSPDLLGILRLLTEKEFDLYRCCSKFSWLTTLLHLHVSIIRSQCATTDFQPQSTYCYSSGIIGSSFIHGLVSEALAKSIIGSLGNRERQQCIYRPARILPYVQKDGTSSSLDKYNEPPSERMNHCTLFKVGESRHRSL</sequence>
<keyword evidence="3" id="KW-1185">Reference proteome</keyword>
<feature type="compositionally biased region" description="Low complexity" evidence="1">
    <location>
        <begin position="33"/>
        <end position="48"/>
    </location>
</feature>
<evidence type="ECO:0000313" key="2">
    <source>
        <dbReference type="EMBL" id="CAG8956516.1"/>
    </source>
</evidence>
<reference evidence="2" key="1">
    <citation type="submission" date="2021-07" db="EMBL/GenBank/DDBJ databases">
        <authorList>
            <person name="Durling M."/>
        </authorList>
    </citation>
    <scope>NUCLEOTIDE SEQUENCE</scope>
</reference>
<feature type="region of interest" description="Disordered" evidence="1">
    <location>
        <begin position="28"/>
        <end position="60"/>
    </location>
</feature>
<accession>A0A9N9KYU2</accession>
<gene>
    <name evidence="2" type="ORF">HYFRA_00003903</name>
</gene>
<evidence type="ECO:0000313" key="3">
    <source>
        <dbReference type="Proteomes" id="UP000696280"/>
    </source>
</evidence>
<name>A0A9N9KYU2_9HELO</name>
<organism evidence="2 3">
    <name type="scientific">Hymenoscyphus fraxineus</name>
    <dbReference type="NCBI Taxonomy" id="746836"/>
    <lineage>
        <taxon>Eukaryota</taxon>
        <taxon>Fungi</taxon>
        <taxon>Dikarya</taxon>
        <taxon>Ascomycota</taxon>
        <taxon>Pezizomycotina</taxon>
        <taxon>Leotiomycetes</taxon>
        <taxon>Helotiales</taxon>
        <taxon>Helotiaceae</taxon>
        <taxon>Hymenoscyphus</taxon>
    </lineage>
</organism>
<dbReference type="AlphaFoldDB" id="A0A9N9KYU2"/>
<evidence type="ECO:0000256" key="1">
    <source>
        <dbReference type="SAM" id="MobiDB-lite"/>
    </source>
</evidence>
<dbReference type="EMBL" id="CAJVRL010000070">
    <property type="protein sequence ID" value="CAG8956516.1"/>
    <property type="molecule type" value="Genomic_DNA"/>
</dbReference>
<proteinExistence type="predicted"/>
<dbReference type="Proteomes" id="UP000696280">
    <property type="component" value="Unassembled WGS sequence"/>
</dbReference>
<feature type="compositionally biased region" description="Polar residues" evidence="1">
    <location>
        <begin position="49"/>
        <end position="60"/>
    </location>
</feature>
<protein>
    <submittedName>
        <fullName evidence="2">Uncharacterized protein</fullName>
    </submittedName>
</protein>